<evidence type="ECO:0000313" key="1">
    <source>
        <dbReference type="EMBL" id="SDY41690.1"/>
    </source>
</evidence>
<gene>
    <name evidence="1" type="ORF">SAMN05444340_107159</name>
</gene>
<accession>A0A1H3JNX6</accession>
<evidence type="ECO:0000313" key="2">
    <source>
        <dbReference type="Proteomes" id="UP000199286"/>
    </source>
</evidence>
<organism evidence="1 2">
    <name type="scientific">Citreimonas salinaria</name>
    <dbReference type="NCBI Taxonomy" id="321339"/>
    <lineage>
        <taxon>Bacteria</taxon>
        <taxon>Pseudomonadati</taxon>
        <taxon>Pseudomonadota</taxon>
        <taxon>Alphaproteobacteria</taxon>
        <taxon>Rhodobacterales</taxon>
        <taxon>Roseobacteraceae</taxon>
        <taxon>Citreimonas</taxon>
    </lineage>
</organism>
<protein>
    <submittedName>
        <fullName evidence="1">Uncharacterized protein</fullName>
    </submittedName>
</protein>
<keyword evidence="2" id="KW-1185">Reference proteome</keyword>
<dbReference type="STRING" id="321339.SAMN05444340_107159"/>
<proteinExistence type="predicted"/>
<reference evidence="1 2" key="1">
    <citation type="submission" date="2016-10" db="EMBL/GenBank/DDBJ databases">
        <authorList>
            <person name="de Groot N.N."/>
        </authorList>
    </citation>
    <scope>NUCLEOTIDE SEQUENCE [LARGE SCALE GENOMIC DNA]</scope>
    <source>
        <strain evidence="1 2">DSM 26880</strain>
    </source>
</reference>
<sequence length="87" mass="9129">MKDALTAGANDAAPAAAIHCRAARAGARQNGSGSRDMDLTERAAALDERAATVQEGAVRARPLLRGARDPFDPTVREADVLRCETVN</sequence>
<dbReference type="EMBL" id="FNPF01000007">
    <property type="protein sequence ID" value="SDY41690.1"/>
    <property type="molecule type" value="Genomic_DNA"/>
</dbReference>
<name>A0A1H3JNX6_9RHOB</name>
<dbReference type="Proteomes" id="UP000199286">
    <property type="component" value="Unassembled WGS sequence"/>
</dbReference>
<dbReference type="RefSeq" id="WP_089883218.1">
    <property type="nucleotide sequence ID" value="NZ_FNPF01000007.1"/>
</dbReference>
<dbReference type="AlphaFoldDB" id="A0A1H3JNX6"/>